<dbReference type="InterPro" id="IPR016024">
    <property type="entry name" value="ARM-type_fold"/>
</dbReference>
<keyword evidence="2" id="KW-0813">Transport</keyword>
<evidence type="ECO:0000256" key="3">
    <source>
        <dbReference type="ARBA" id="ARBA00022927"/>
    </source>
</evidence>
<organism evidence="5 6">
    <name type="scientific">Panagrolaimus davidi</name>
    <dbReference type="NCBI Taxonomy" id="227884"/>
    <lineage>
        <taxon>Eukaryota</taxon>
        <taxon>Metazoa</taxon>
        <taxon>Ecdysozoa</taxon>
        <taxon>Nematoda</taxon>
        <taxon>Chromadorea</taxon>
        <taxon>Rhabditida</taxon>
        <taxon>Tylenchina</taxon>
        <taxon>Panagrolaimomorpha</taxon>
        <taxon>Panagrolaimoidea</taxon>
        <taxon>Panagrolaimidae</taxon>
        <taxon>Panagrolaimus</taxon>
    </lineage>
</organism>
<evidence type="ECO:0000256" key="4">
    <source>
        <dbReference type="PROSITE-ProRule" id="PRU00259"/>
    </source>
</evidence>
<evidence type="ECO:0000313" key="5">
    <source>
        <dbReference type="Proteomes" id="UP000887578"/>
    </source>
</evidence>
<keyword evidence="5" id="KW-1185">Reference proteome</keyword>
<evidence type="ECO:0000256" key="1">
    <source>
        <dbReference type="ARBA" id="ARBA00010394"/>
    </source>
</evidence>
<name>A0A914QH74_9BILA</name>
<keyword evidence="3" id="KW-0653">Protein transport</keyword>
<comment type="similarity">
    <text evidence="1">Belongs to the importin alpha family.</text>
</comment>
<dbReference type="AlphaFoldDB" id="A0A914QH74"/>
<proteinExistence type="inferred from homology"/>
<reference evidence="6" key="1">
    <citation type="submission" date="2022-11" db="UniProtKB">
        <authorList>
            <consortium name="WormBaseParasite"/>
        </authorList>
    </citation>
    <scope>IDENTIFICATION</scope>
</reference>
<protein>
    <submittedName>
        <fullName evidence="6">Uncharacterized protein</fullName>
    </submittedName>
</protein>
<dbReference type="Proteomes" id="UP000887578">
    <property type="component" value="Unplaced"/>
</dbReference>
<dbReference type="SUPFAM" id="SSF48371">
    <property type="entry name" value="ARM repeat"/>
    <property type="match status" value="1"/>
</dbReference>
<accession>A0A914QH74</accession>
<evidence type="ECO:0000313" key="6">
    <source>
        <dbReference type="WBParaSite" id="PDA_v2.g26642.t1"/>
    </source>
</evidence>
<dbReference type="PROSITE" id="PS50176">
    <property type="entry name" value="ARM_REPEAT"/>
    <property type="match status" value="1"/>
</dbReference>
<dbReference type="Gene3D" id="1.25.10.10">
    <property type="entry name" value="Leucine-rich Repeat Variant"/>
    <property type="match status" value="2"/>
</dbReference>
<dbReference type="GO" id="GO:0015031">
    <property type="term" value="P:protein transport"/>
    <property type="evidence" value="ECO:0007669"/>
    <property type="project" value="UniProtKB-KW"/>
</dbReference>
<evidence type="ECO:0000256" key="2">
    <source>
        <dbReference type="ARBA" id="ARBA00022448"/>
    </source>
</evidence>
<dbReference type="PANTHER" id="PTHR23316">
    <property type="entry name" value="IMPORTIN ALPHA"/>
    <property type="match status" value="1"/>
</dbReference>
<feature type="repeat" description="ARM" evidence="4">
    <location>
        <begin position="188"/>
        <end position="226"/>
    </location>
</feature>
<dbReference type="InterPro" id="IPR011989">
    <property type="entry name" value="ARM-like"/>
</dbReference>
<sequence>MDLTKAEKDLVIQEGAVPYLAKLFYDDWKLENVAAYTLSNLSLTDNKRSIQILMNEGCIPALITGINSSDFDTCDLSAYAIANLRYKSEEKFHEYIDSFLLPELVKLLKSPFENRQIVAAEVISLIASRIQWKAIFATENIPLLVKFVDSSNSLMCKKAVEALFYLTTNKAFTDAYTLEAKNNIIVAGAIPYITKLLSSTEHELISLSLSLLTNLSAGSNEHKQAVIQTLPNLVKLLSSSDNKICNEATLVILAVSCGTIDQKQAIINAGACDYLLKYFQH</sequence>
<dbReference type="WBParaSite" id="PDA_v2.g26642.t1">
    <property type="protein sequence ID" value="PDA_v2.g26642.t1"/>
    <property type="gene ID" value="PDA_v2.g26642"/>
</dbReference>
<dbReference type="InterPro" id="IPR000225">
    <property type="entry name" value="Armadillo"/>
</dbReference>
<dbReference type="SMART" id="SM00185">
    <property type="entry name" value="ARM"/>
    <property type="match status" value="5"/>
</dbReference>